<proteinExistence type="inferred from homology"/>
<accession>A0ABD0YSH7</accession>
<dbReference type="InterPro" id="IPR036186">
    <property type="entry name" value="Serpin_sf"/>
</dbReference>
<sequence length="345" mass="38391">MNLLIFWVVSIFCVTAKISDKLGVPQVVSFSNKLVPKLLQSLLPGRENIVVAPFGLATNLAMVMEAVEKNLEDERAGPMLTSNNNVLKQALRHGFKALLEDFEQTKHDEEVVGSFNRAIIRSSSPLPPSYKEILEIFYMANITQGTHLSNSSDFVLELQSDAGIMSHWKDYQKMAVYTYLRHQSSAPFTTSKGDTVEVPMVPQFGTFRIGYLPRLKSQAVELLLEAPHVSLLLIMPDLREAIDEVLVKISNEKLSFLAKSLPAQECEVVLPQLVVVTNDIDLSPFLRLIGLSDLFASFNATDKHKQRKGMVAFIKQRAYFATSFISVNSVGSSGVSLGKRLKMNL</sequence>
<dbReference type="InterPro" id="IPR000215">
    <property type="entry name" value="Serpin_fam"/>
</dbReference>
<keyword evidence="3" id="KW-0722">Serine protease inhibitor</keyword>
<protein>
    <recommendedName>
        <fullName evidence="6">Serpin domain-containing protein</fullName>
    </recommendedName>
</protein>
<evidence type="ECO:0000259" key="6">
    <source>
        <dbReference type="SMART" id="SM00093"/>
    </source>
</evidence>
<dbReference type="Pfam" id="PF00079">
    <property type="entry name" value="Serpin"/>
    <property type="match status" value="1"/>
</dbReference>
<keyword evidence="8" id="KW-1185">Reference proteome</keyword>
<organism evidence="7 8">
    <name type="scientific">Ranatra chinensis</name>
    <dbReference type="NCBI Taxonomy" id="642074"/>
    <lineage>
        <taxon>Eukaryota</taxon>
        <taxon>Metazoa</taxon>
        <taxon>Ecdysozoa</taxon>
        <taxon>Arthropoda</taxon>
        <taxon>Hexapoda</taxon>
        <taxon>Insecta</taxon>
        <taxon>Pterygota</taxon>
        <taxon>Neoptera</taxon>
        <taxon>Paraneoptera</taxon>
        <taxon>Hemiptera</taxon>
        <taxon>Heteroptera</taxon>
        <taxon>Panheteroptera</taxon>
        <taxon>Nepomorpha</taxon>
        <taxon>Nepidae</taxon>
        <taxon>Ranatrinae</taxon>
        <taxon>Ranatra</taxon>
    </lineage>
</organism>
<dbReference type="InterPro" id="IPR042178">
    <property type="entry name" value="Serpin_sf_1"/>
</dbReference>
<name>A0ABD0YSH7_9HEMI</name>
<evidence type="ECO:0000313" key="7">
    <source>
        <dbReference type="EMBL" id="KAL1138939.1"/>
    </source>
</evidence>
<dbReference type="Proteomes" id="UP001558652">
    <property type="component" value="Unassembled WGS sequence"/>
</dbReference>
<dbReference type="GO" id="GO:0004867">
    <property type="term" value="F:serine-type endopeptidase inhibitor activity"/>
    <property type="evidence" value="ECO:0007669"/>
    <property type="project" value="UniProtKB-KW"/>
</dbReference>
<feature type="domain" description="Serpin" evidence="6">
    <location>
        <begin position="37"/>
        <end position="343"/>
    </location>
</feature>
<evidence type="ECO:0000256" key="5">
    <source>
        <dbReference type="SAM" id="SignalP"/>
    </source>
</evidence>
<reference evidence="7 8" key="1">
    <citation type="submission" date="2024-07" db="EMBL/GenBank/DDBJ databases">
        <title>Chromosome-level genome assembly of the water stick insect Ranatra chinensis (Heteroptera: Nepidae).</title>
        <authorList>
            <person name="Liu X."/>
        </authorList>
    </citation>
    <scope>NUCLEOTIDE SEQUENCE [LARGE SCALE GENOMIC DNA]</scope>
    <source>
        <strain evidence="7">Cailab_2021Rc</strain>
        <tissue evidence="7">Muscle</tissue>
    </source>
</reference>
<dbReference type="SUPFAM" id="SSF56574">
    <property type="entry name" value="Serpins"/>
    <property type="match status" value="1"/>
</dbReference>
<dbReference type="InterPro" id="IPR042185">
    <property type="entry name" value="Serpin_sf_2"/>
</dbReference>
<dbReference type="SMART" id="SM00093">
    <property type="entry name" value="SERPIN"/>
    <property type="match status" value="1"/>
</dbReference>
<evidence type="ECO:0000256" key="1">
    <source>
        <dbReference type="ARBA" id="ARBA00009500"/>
    </source>
</evidence>
<dbReference type="PANTHER" id="PTHR11461:SF211">
    <property type="entry name" value="GH10112P-RELATED"/>
    <property type="match status" value="1"/>
</dbReference>
<dbReference type="Gene3D" id="2.30.39.10">
    <property type="entry name" value="Alpha-1-antitrypsin, domain 1"/>
    <property type="match status" value="1"/>
</dbReference>
<keyword evidence="5" id="KW-0732">Signal</keyword>
<evidence type="ECO:0000256" key="3">
    <source>
        <dbReference type="ARBA" id="ARBA00022900"/>
    </source>
</evidence>
<dbReference type="InterPro" id="IPR023796">
    <property type="entry name" value="Serpin_dom"/>
</dbReference>
<keyword evidence="2" id="KW-0646">Protease inhibitor</keyword>
<dbReference type="Gene3D" id="3.30.497.10">
    <property type="entry name" value="Antithrombin, subunit I, domain 2"/>
    <property type="match status" value="2"/>
</dbReference>
<comment type="similarity">
    <text evidence="1 4">Belongs to the serpin family.</text>
</comment>
<dbReference type="EMBL" id="JBFDAA010000003">
    <property type="protein sequence ID" value="KAL1138939.1"/>
    <property type="molecule type" value="Genomic_DNA"/>
</dbReference>
<feature type="signal peptide" evidence="5">
    <location>
        <begin position="1"/>
        <end position="16"/>
    </location>
</feature>
<gene>
    <name evidence="7" type="ORF">AAG570_009001</name>
</gene>
<evidence type="ECO:0000313" key="8">
    <source>
        <dbReference type="Proteomes" id="UP001558652"/>
    </source>
</evidence>
<comment type="caution">
    <text evidence="7">The sequence shown here is derived from an EMBL/GenBank/DDBJ whole genome shotgun (WGS) entry which is preliminary data.</text>
</comment>
<evidence type="ECO:0000256" key="4">
    <source>
        <dbReference type="RuleBase" id="RU000411"/>
    </source>
</evidence>
<dbReference type="PANTHER" id="PTHR11461">
    <property type="entry name" value="SERINE PROTEASE INHIBITOR, SERPIN"/>
    <property type="match status" value="1"/>
</dbReference>
<feature type="chain" id="PRO_5044798668" description="Serpin domain-containing protein" evidence="5">
    <location>
        <begin position="17"/>
        <end position="345"/>
    </location>
</feature>
<evidence type="ECO:0000256" key="2">
    <source>
        <dbReference type="ARBA" id="ARBA00022690"/>
    </source>
</evidence>
<dbReference type="AlphaFoldDB" id="A0ABD0YSH7"/>